<dbReference type="PANTHER" id="PTHR24221">
    <property type="entry name" value="ATP-BINDING CASSETTE SUB-FAMILY B"/>
    <property type="match status" value="1"/>
</dbReference>
<dbReference type="SUPFAM" id="SSF52540">
    <property type="entry name" value="P-loop containing nucleoside triphosphate hydrolases"/>
    <property type="match status" value="1"/>
</dbReference>
<evidence type="ECO:0000256" key="3">
    <source>
        <dbReference type="ARBA" id="ARBA00022741"/>
    </source>
</evidence>
<evidence type="ECO:0000256" key="2">
    <source>
        <dbReference type="ARBA" id="ARBA00022692"/>
    </source>
</evidence>
<dbReference type="GO" id="GO:0005886">
    <property type="term" value="C:plasma membrane"/>
    <property type="evidence" value="ECO:0007669"/>
    <property type="project" value="UniProtKB-SubCell"/>
</dbReference>
<feature type="domain" description="ABC transporter" evidence="8">
    <location>
        <begin position="342"/>
        <end position="564"/>
    </location>
</feature>
<dbReference type="Gene3D" id="3.40.50.300">
    <property type="entry name" value="P-loop containing nucleotide triphosphate hydrolases"/>
    <property type="match status" value="1"/>
</dbReference>
<evidence type="ECO:0000313" key="9">
    <source>
        <dbReference type="EMBL" id="MCC2168937.1"/>
    </source>
</evidence>
<dbReference type="GO" id="GO:0016887">
    <property type="term" value="F:ATP hydrolysis activity"/>
    <property type="evidence" value="ECO:0007669"/>
    <property type="project" value="InterPro"/>
</dbReference>
<dbReference type="Proteomes" id="UP001199355">
    <property type="component" value="Unassembled WGS sequence"/>
</dbReference>
<dbReference type="RefSeq" id="WP_308728998.1">
    <property type="nucleotide sequence ID" value="NZ_JAJEQF010000052.1"/>
</dbReference>
<name>A0AAE3AZG2_9FIRM</name>
<reference evidence="9 10" key="1">
    <citation type="submission" date="2021-10" db="EMBL/GenBank/DDBJ databases">
        <title>Anaerobic single-cell dispensing facilitates the cultivation of human gut bacteria.</title>
        <authorList>
            <person name="Afrizal A."/>
        </authorList>
    </citation>
    <scope>NUCLEOTIDE SEQUENCE [LARGE SCALE GENOMIC DNA]</scope>
    <source>
        <strain evidence="9 10">CLA-AA-H244</strain>
    </source>
</reference>
<proteinExistence type="predicted"/>
<keyword evidence="2 7" id="KW-0812">Transmembrane</keyword>
<keyword evidence="5 7" id="KW-1133">Transmembrane helix</keyword>
<dbReference type="InterPro" id="IPR003439">
    <property type="entry name" value="ABC_transporter-like_ATP-bd"/>
</dbReference>
<keyword evidence="6 7" id="KW-0472">Membrane</keyword>
<dbReference type="PANTHER" id="PTHR24221:SF646">
    <property type="entry name" value="HAEMOLYSIN SECRETION ATP-BINDING PROTEIN"/>
    <property type="match status" value="1"/>
</dbReference>
<accession>A0AAE3AZG2</accession>
<dbReference type="SUPFAM" id="SSF90123">
    <property type="entry name" value="ABC transporter transmembrane region"/>
    <property type="match status" value="1"/>
</dbReference>
<organism evidence="9 10">
    <name type="scientific">Gallintestinimicrobium propionicum</name>
    <dbReference type="NCBI Taxonomy" id="2981770"/>
    <lineage>
        <taxon>Bacteria</taxon>
        <taxon>Bacillati</taxon>
        <taxon>Bacillota</taxon>
        <taxon>Clostridia</taxon>
        <taxon>Lachnospirales</taxon>
        <taxon>Lachnospiraceae</taxon>
        <taxon>Gallintestinimicrobium</taxon>
    </lineage>
</organism>
<evidence type="ECO:0000256" key="5">
    <source>
        <dbReference type="ARBA" id="ARBA00022989"/>
    </source>
</evidence>
<evidence type="ECO:0000259" key="8">
    <source>
        <dbReference type="PROSITE" id="PS50893"/>
    </source>
</evidence>
<evidence type="ECO:0000256" key="4">
    <source>
        <dbReference type="ARBA" id="ARBA00022840"/>
    </source>
</evidence>
<dbReference type="CDD" id="cd03228">
    <property type="entry name" value="ABCC_MRP_Like"/>
    <property type="match status" value="1"/>
</dbReference>
<comment type="subcellular location">
    <subcellularLocation>
        <location evidence="1">Cell membrane</location>
        <topology evidence="1">Multi-pass membrane protein</topology>
    </subcellularLocation>
</comment>
<dbReference type="Pfam" id="PF00005">
    <property type="entry name" value="ABC_tran"/>
    <property type="match status" value="1"/>
</dbReference>
<dbReference type="GO" id="GO:0034040">
    <property type="term" value="F:ATPase-coupled lipid transmembrane transporter activity"/>
    <property type="evidence" value="ECO:0007669"/>
    <property type="project" value="TreeGrafter"/>
</dbReference>
<keyword evidence="10" id="KW-1185">Reference proteome</keyword>
<evidence type="ECO:0000256" key="7">
    <source>
        <dbReference type="SAM" id="Phobius"/>
    </source>
</evidence>
<dbReference type="Gene3D" id="1.20.1560.10">
    <property type="entry name" value="ABC transporter type 1, transmembrane domain"/>
    <property type="match status" value="1"/>
</dbReference>
<evidence type="ECO:0000256" key="1">
    <source>
        <dbReference type="ARBA" id="ARBA00004651"/>
    </source>
</evidence>
<evidence type="ECO:0000256" key="6">
    <source>
        <dbReference type="ARBA" id="ARBA00023136"/>
    </source>
</evidence>
<dbReference type="PROSITE" id="PS50893">
    <property type="entry name" value="ABC_TRANSPORTER_2"/>
    <property type="match status" value="1"/>
</dbReference>
<feature type="transmembrane region" description="Helical" evidence="7">
    <location>
        <begin position="63"/>
        <end position="87"/>
    </location>
</feature>
<protein>
    <submittedName>
        <fullName evidence="9">ABC transporter ATP-binding protein/permease</fullName>
    </submittedName>
</protein>
<keyword evidence="4 9" id="KW-0067">ATP-binding</keyword>
<sequence>MEKKNKFRDYRMVGLSVKAVVSAVPVAAVYVMAYLFLSSLSGAVTGLLLEKLTNAVLLKKQVYIVYIVVYVSFFVLLQLAGFAYAIAMNTFVFEKVSDELNRRLADAMVRIEYFDLEKKEKLDAIYRARECIEDERIPGCFMQTVMLAGTIVALVSSFFVAGSWNVMIPVILVLFFLPEMLIRKKAVKAEQTEKEKTVTLEREKEDLWASFFRKEAAKEIKVFQTGNWLIELWREKSVHLLFREWRIKKTAIDRLMWAQLLRVAGLLACFGLLAAACLEQKILAGALAGALSLLPAIQEALSELGERSWNLQKSLPYTECYFNITEGSRKKKSAVLTLNDRIVGTDVVFTYDGEQGRNVLDGVSFEIRRGQKVALVGENGAGKTTLIKCLLGLYPLKSGSISYDKVLVSAERDCDYSNISVMPHEFGRYCLTVAENIGFDDADSVHPEDFSLENWFLGKEYGGQELSGGQWQRVALYRCLHKDAEFYVLDEPTAYLDPSHEAEAVAEILEQLKDKTVLIITHRIGICRLMDQVIVMDKNHKIAGTGSHEELSQTCPVYQKLYESQAEWYR</sequence>
<dbReference type="InterPro" id="IPR003593">
    <property type="entry name" value="AAA+_ATPase"/>
</dbReference>
<evidence type="ECO:0000313" key="10">
    <source>
        <dbReference type="Proteomes" id="UP001199355"/>
    </source>
</evidence>
<dbReference type="SMART" id="SM00382">
    <property type="entry name" value="AAA"/>
    <property type="match status" value="1"/>
</dbReference>
<dbReference type="GO" id="GO:0005524">
    <property type="term" value="F:ATP binding"/>
    <property type="evidence" value="ECO:0007669"/>
    <property type="project" value="UniProtKB-KW"/>
</dbReference>
<feature type="transmembrane region" description="Helical" evidence="7">
    <location>
        <begin position="20"/>
        <end position="43"/>
    </location>
</feature>
<comment type="caution">
    <text evidence="9">The sequence shown here is derived from an EMBL/GenBank/DDBJ whole genome shotgun (WGS) entry which is preliminary data.</text>
</comment>
<dbReference type="AlphaFoldDB" id="A0AAE3AZG2"/>
<dbReference type="InterPro" id="IPR027417">
    <property type="entry name" value="P-loop_NTPase"/>
</dbReference>
<keyword evidence="3" id="KW-0547">Nucleotide-binding</keyword>
<dbReference type="InterPro" id="IPR036640">
    <property type="entry name" value="ABC1_TM_sf"/>
</dbReference>
<dbReference type="InterPro" id="IPR039421">
    <property type="entry name" value="Type_1_exporter"/>
</dbReference>
<gene>
    <name evidence="9" type="ORF">LKD45_14790</name>
</gene>
<dbReference type="EMBL" id="JAJEQF010000052">
    <property type="protein sequence ID" value="MCC2168937.1"/>
    <property type="molecule type" value="Genomic_DNA"/>
</dbReference>